<accession>A0ABM3MAJ3</accession>
<feature type="compositionally biased region" description="Basic and acidic residues" evidence="1">
    <location>
        <begin position="139"/>
        <end position="149"/>
    </location>
</feature>
<reference evidence="4" key="1">
    <citation type="submission" date="2025-08" db="UniProtKB">
        <authorList>
            <consortium name="RefSeq"/>
        </authorList>
    </citation>
    <scope>IDENTIFICATION</scope>
    <source>
        <tissue evidence="4">Whole larvae</tissue>
    </source>
</reference>
<keyword evidence="3" id="KW-1185">Reference proteome</keyword>
<evidence type="ECO:0000313" key="3">
    <source>
        <dbReference type="Proteomes" id="UP001652740"/>
    </source>
</evidence>
<evidence type="ECO:0000256" key="2">
    <source>
        <dbReference type="SAM" id="SignalP"/>
    </source>
</evidence>
<keyword evidence="2" id="KW-0732">Signal</keyword>
<proteinExistence type="predicted"/>
<evidence type="ECO:0000313" key="4">
    <source>
        <dbReference type="RefSeq" id="XP_052748437.1"/>
    </source>
</evidence>
<feature type="chain" id="PRO_5046097645" evidence="2">
    <location>
        <begin position="18"/>
        <end position="354"/>
    </location>
</feature>
<sequence>MFLNYIFLYYIFYLTESHTPNNNSDVIITYSGHAEANVESPRDMAKPKTITIEKNNLIPKSFLTTIDYTETDDVLFVPNEKKVHRIDEEFKDPNVMNIGDVVMKKTVGDVLGDKGINVETERPKDILFISGKNNENIEKSELRERDRRNNTRRSGKGTKPISLDCTDLDCNNTIKSLCGGKIEHKKWKYRLFLNECYFRKVNCNFKYAENRYTQVREEFCNNIAAHYSFKPYVYKFEEPVEKKEKTDISARRSYSSRRSQNKGIDGHFCSHACPISCPEDYNPECALSNTGLRKVFANHCKLDYNSCAYRLVWQRRPLAECVGGKKADLQQNRGFIGWMQRIGIVDNRGRLVLY</sequence>
<feature type="region of interest" description="Disordered" evidence="1">
    <location>
        <begin position="139"/>
        <end position="158"/>
    </location>
</feature>
<protein>
    <submittedName>
        <fullName evidence="4">Uncharacterized protein LOC128200134</fullName>
    </submittedName>
</protein>
<evidence type="ECO:0000256" key="1">
    <source>
        <dbReference type="SAM" id="MobiDB-lite"/>
    </source>
</evidence>
<feature type="signal peptide" evidence="2">
    <location>
        <begin position="1"/>
        <end position="17"/>
    </location>
</feature>
<organism evidence="3 4">
    <name type="scientific">Galleria mellonella</name>
    <name type="common">Greater wax moth</name>
    <dbReference type="NCBI Taxonomy" id="7137"/>
    <lineage>
        <taxon>Eukaryota</taxon>
        <taxon>Metazoa</taxon>
        <taxon>Ecdysozoa</taxon>
        <taxon>Arthropoda</taxon>
        <taxon>Hexapoda</taxon>
        <taxon>Insecta</taxon>
        <taxon>Pterygota</taxon>
        <taxon>Neoptera</taxon>
        <taxon>Endopterygota</taxon>
        <taxon>Lepidoptera</taxon>
        <taxon>Glossata</taxon>
        <taxon>Ditrysia</taxon>
        <taxon>Pyraloidea</taxon>
        <taxon>Pyralidae</taxon>
        <taxon>Galleriinae</taxon>
        <taxon>Galleria</taxon>
    </lineage>
</organism>
<dbReference type="Proteomes" id="UP001652740">
    <property type="component" value="Unplaced"/>
</dbReference>
<dbReference type="GeneID" id="128200134"/>
<gene>
    <name evidence="4" type="primary">LOC128200134</name>
</gene>
<name>A0ABM3MAJ3_GALME</name>
<dbReference type="Gene3D" id="3.30.60.30">
    <property type="match status" value="1"/>
</dbReference>
<dbReference type="RefSeq" id="XP_052748437.1">
    <property type="nucleotide sequence ID" value="XM_052892477.1"/>
</dbReference>